<evidence type="ECO:0000259" key="1">
    <source>
        <dbReference type="PROSITE" id="PS50104"/>
    </source>
</evidence>
<feature type="domain" description="TIR" evidence="1">
    <location>
        <begin position="307"/>
        <end position="445"/>
    </location>
</feature>
<proteinExistence type="predicted"/>
<dbReference type="InterPro" id="IPR035897">
    <property type="entry name" value="Toll_tir_struct_dom_sf"/>
</dbReference>
<accession>A0A4R6NCJ8</accession>
<dbReference type="PROSITE" id="PS50104">
    <property type="entry name" value="TIR"/>
    <property type="match status" value="1"/>
</dbReference>
<dbReference type="Proteomes" id="UP000295357">
    <property type="component" value="Unassembled WGS sequence"/>
</dbReference>
<dbReference type="EMBL" id="SNXE01000001">
    <property type="protein sequence ID" value="TDP12725.1"/>
    <property type="molecule type" value="Genomic_DNA"/>
</dbReference>
<dbReference type="AlphaFoldDB" id="A0A4R6NCJ8"/>
<dbReference type="Gene3D" id="3.40.50.10140">
    <property type="entry name" value="Toll/interleukin-1 receptor homology (TIR) domain"/>
    <property type="match status" value="1"/>
</dbReference>
<organism evidence="2 3">
    <name type="scientific">Roseateles asaccharophilus</name>
    <dbReference type="NCBI Taxonomy" id="582607"/>
    <lineage>
        <taxon>Bacteria</taxon>
        <taxon>Pseudomonadati</taxon>
        <taxon>Pseudomonadota</taxon>
        <taxon>Betaproteobacteria</taxon>
        <taxon>Burkholderiales</taxon>
        <taxon>Sphaerotilaceae</taxon>
        <taxon>Roseateles</taxon>
    </lineage>
</organism>
<gene>
    <name evidence="2" type="ORF">DFR39_101198</name>
</gene>
<comment type="caution">
    <text evidence="2">The sequence shown here is derived from an EMBL/GenBank/DDBJ whole genome shotgun (WGS) entry which is preliminary data.</text>
</comment>
<dbReference type="Pfam" id="PF13676">
    <property type="entry name" value="TIR_2"/>
    <property type="match status" value="1"/>
</dbReference>
<dbReference type="GO" id="GO:0007165">
    <property type="term" value="P:signal transduction"/>
    <property type="evidence" value="ECO:0007669"/>
    <property type="project" value="InterPro"/>
</dbReference>
<dbReference type="RefSeq" id="WP_162849362.1">
    <property type="nucleotide sequence ID" value="NZ_JAUFPJ010000005.1"/>
</dbReference>
<name>A0A4R6NCJ8_9BURK</name>
<reference evidence="2 3" key="1">
    <citation type="submission" date="2019-03" db="EMBL/GenBank/DDBJ databases">
        <title>Genomic Encyclopedia of Type Strains, Phase IV (KMG-IV): sequencing the most valuable type-strain genomes for metagenomic binning, comparative biology and taxonomic classification.</title>
        <authorList>
            <person name="Goeker M."/>
        </authorList>
    </citation>
    <scope>NUCLEOTIDE SEQUENCE [LARGE SCALE GENOMIC DNA]</scope>
    <source>
        <strain evidence="2 3">DSM 25082</strain>
    </source>
</reference>
<keyword evidence="3" id="KW-1185">Reference proteome</keyword>
<protein>
    <submittedName>
        <fullName evidence="2">SIR2-like protein</fullName>
    </submittedName>
</protein>
<dbReference type="SUPFAM" id="SSF52200">
    <property type="entry name" value="Toll/Interleukin receptor TIR domain"/>
    <property type="match status" value="1"/>
</dbReference>
<evidence type="ECO:0000313" key="3">
    <source>
        <dbReference type="Proteomes" id="UP000295357"/>
    </source>
</evidence>
<sequence>MYAAQATLDEDAWDDLLSFIEEQRVIPIVGPELLEVQTEQGPRLLYDWLADKLATKLNVDVQQLPQPYTLNDVVSWYMAARGRREEAYVRLRGILRDTPLAAPAALRQLADIRDFSVFVSTTCDPLLEQALAEVRGAAPEVLSYSPNKVVDLPLAQLPPGGALLYHLFGKVAASPSYVISDEDVLEYMCALQSEHLTPERLFHALETHHLLFIGSNFSNWLARLFLRMAKRRRLSDPRDVGEVLADDHSTEDERLMSFLQQVSVRTRVFSGASRFVDELHRRWRARHPETQPLGETRRVPPLAREMPDQAVFISYAREDLAAVQRLRDGLEAAGITTWFDQDRLEAGDDFDLKIRRNIQRCSFFLPVVSATTERRHEAYFRREWNYALDRTRNMADGALFILPVLVDGTDPSRALVPEAFRSLHCSRLEGGQVSPEFAARMAEMLQRGRAQP</sequence>
<dbReference type="Pfam" id="PF13289">
    <property type="entry name" value="SIR2_2"/>
    <property type="match status" value="1"/>
</dbReference>
<dbReference type="InterPro" id="IPR000157">
    <property type="entry name" value="TIR_dom"/>
</dbReference>
<evidence type="ECO:0000313" key="2">
    <source>
        <dbReference type="EMBL" id="TDP12725.1"/>
    </source>
</evidence>